<dbReference type="SUPFAM" id="SSF52540">
    <property type="entry name" value="P-loop containing nucleoside triphosphate hydrolases"/>
    <property type="match status" value="1"/>
</dbReference>
<dbReference type="InterPro" id="IPR025420">
    <property type="entry name" value="DUF4143"/>
</dbReference>
<keyword evidence="3" id="KW-0067">ATP-binding</keyword>
<proteinExistence type="predicted"/>
<dbReference type="GO" id="GO:0005524">
    <property type="term" value="F:ATP binding"/>
    <property type="evidence" value="ECO:0007669"/>
    <property type="project" value="UniProtKB-KW"/>
</dbReference>
<evidence type="ECO:0000313" key="4">
    <source>
        <dbReference type="Proteomes" id="UP000675409"/>
    </source>
</evidence>
<keyword evidence="4" id="KW-1185">Reference proteome</keyword>
<dbReference type="InterPro" id="IPR041682">
    <property type="entry name" value="AAA_14"/>
</dbReference>
<dbReference type="InterPro" id="IPR027417">
    <property type="entry name" value="P-loop_NTPase"/>
</dbReference>
<dbReference type="PANTHER" id="PTHR43566:SF2">
    <property type="entry name" value="DUF4143 DOMAIN-CONTAINING PROTEIN"/>
    <property type="match status" value="1"/>
</dbReference>
<feature type="domain" description="AAA" evidence="1">
    <location>
        <begin position="34"/>
        <end position="151"/>
    </location>
</feature>
<dbReference type="EMBL" id="JABBYC010000005">
    <property type="protein sequence ID" value="MBL0885722.1"/>
    <property type="molecule type" value="Genomic_DNA"/>
</dbReference>
<sequence>MWEARPVNTRGSSVSSAFVPRRAAESVREALADTRVVLVNGARQSGKSTLVRRIGKDHGADWYTLDDADTQEFAARDSRSFVRLAQRMIIDDVQRIPALLLAIKALVDEEPDPGRFLLTGSSRLLAMRDLPDTLVGRMETIELWPLSQGEIDATPDGFVDAAFALGPELRHESSVDRTGYIERIVRGGFPDAVRRAPGRREQYFESYVADMIDRDVMQVWDIERGREMHALVRLLAARSGQIMVPASLSNGLEVSAQTVRRYLALLEEVFLIKQIPAWTRNLNTRSIAKSKLAFVDSGVAAALLDQDASRLRKPGSPLGGLLEGFVAMEIARQLTWSRTRAELFHYRTRDQVEVDIVLENRRGEVIAIEVKSSATPSTEDFRGIRHLHERVGDDLVAGYVLHAGPHTLPFGNKYRAVPISALWETAPA</sequence>
<dbReference type="Pfam" id="PF13173">
    <property type="entry name" value="AAA_14"/>
    <property type="match status" value="1"/>
</dbReference>
<dbReference type="PANTHER" id="PTHR43566">
    <property type="entry name" value="CONSERVED PROTEIN"/>
    <property type="match status" value="1"/>
</dbReference>
<feature type="domain" description="DUF4143" evidence="2">
    <location>
        <begin position="213"/>
        <end position="373"/>
    </location>
</feature>
<protein>
    <submittedName>
        <fullName evidence="3">ATP-binding protein</fullName>
    </submittedName>
</protein>
<accession>A0ABS1LJI3</accession>
<keyword evidence="3" id="KW-0547">Nucleotide-binding</keyword>
<evidence type="ECO:0000313" key="3">
    <source>
        <dbReference type="EMBL" id="MBL0885722.1"/>
    </source>
</evidence>
<name>A0ABS1LJI3_9MICO</name>
<evidence type="ECO:0000259" key="1">
    <source>
        <dbReference type="Pfam" id="PF13173"/>
    </source>
</evidence>
<dbReference type="Pfam" id="PF13635">
    <property type="entry name" value="DUF4143"/>
    <property type="match status" value="1"/>
</dbReference>
<comment type="caution">
    <text evidence="3">The sequence shown here is derived from an EMBL/GenBank/DDBJ whole genome shotgun (WGS) entry which is preliminary data.</text>
</comment>
<dbReference type="Proteomes" id="UP000675409">
    <property type="component" value="Unassembled WGS sequence"/>
</dbReference>
<evidence type="ECO:0000259" key="2">
    <source>
        <dbReference type="Pfam" id="PF13635"/>
    </source>
</evidence>
<gene>
    <name evidence="3" type="ORF">HGK34_05445</name>
</gene>
<reference evidence="3 4" key="1">
    <citation type="journal article" date="2021" name="Arch. Microbiol.">
        <title>Myceligenerans indicum sp. nov., an actinobacterium isolated from mangrove sediment of Sundarbans, India.</title>
        <authorList>
            <person name="Asha K."/>
            <person name="Bhadury P."/>
        </authorList>
    </citation>
    <scope>NUCLEOTIDE SEQUENCE [LARGE SCALE GENOMIC DNA]</scope>
    <source>
        <strain evidence="3 4">I2</strain>
    </source>
</reference>
<organism evidence="3 4">
    <name type="scientific">Myceligenerans indicum</name>
    <dbReference type="NCBI Taxonomy" id="2593663"/>
    <lineage>
        <taxon>Bacteria</taxon>
        <taxon>Bacillati</taxon>
        <taxon>Actinomycetota</taxon>
        <taxon>Actinomycetes</taxon>
        <taxon>Micrococcales</taxon>
        <taxon>Promicromonosporaceae</taxon>
        <taxon>Myceligenerans</taxon>
    </lineage>
</organism>